<protein>
    <recommendedName>
        <fullName evidence="9">Signal peptidase subunit 3</fullName>
    </recommendedName>
</protein>
<dbReference type="GO" id="GO:0006465">
    <property type="term" value="P:signal peptide processing"/>
    <property type="evidence" value="ECO:0007669"/>
    <property type="project" value="UniProtKB-UniRule"/>
</dbReference>
<dbReference type="Pfam" id="PF04573">
    <property type="entry name" value="SPC22"/>
    <property type="match status" value="1"/>
</dbReference>
<dbReference type="OMA" id="LHWNIQP"/>
<keyword evidence="5" id="KW-0735">Signal-anchor</keyword>
<reference evidence="12" key="1">
    <citation type="submission" date="2016-03" db="EMBL/GenBank/DDBJ databases">
        <authorList>
            <person name="Devillers H."/>
        </authorList>
    </citation>
    <scope>NUCLEOTIDE SEQUENCE [LARGE SCALE GENOMIC DNA]</scope>
</reference>
<keyword evidence="7 9" id="KW-0472">Membrane</keyword>
<dbReference type="PANTHER" id="PTHR12804:SF0">
    <property type="entry name" value="SIGNAL PEPTIDASE COMPLEX SUBUNIT 3"/>
    <property type="match status" value="1"/>
</dbReference>
<dbReference type="EMBL" id="LT598489">
    <property type="protein sequence ID" value="SCV99716.1"/>
    <property type="molecule type" value="Genomic_DNA"/>
</dbReference>
<feature type="transmembrane region" description="Helical" evidence="10">
    <location>
        <begin position="12"/>
        <end position="34"/>
    </location>
</feature>
<keyword evidence="6 10" id="KW-1133">Transmembrane helix</keyword>
<evidence type="ECO:0000256" key="5">
    <source>
        <dbReference type="ARBA" id="ARBA00022968"/>
    </source>
</evidence>
<dbReference type="OrthoDB" id="10261524at2759"/>
<evidence type="ECO:0000256" key="7">
    <source>
        <dbReference type="ARBA" id="ARBA00023136"/>
    </source>
</evidence>
<evidence type="ECO:0000256" key="9">
    <source>
        <dbReference type="PIRNR" id="PIRNR016089"/>
    </source>
</evidence>
<evidence type="ECO:0000256" key="10">
    <source>
        <dbReference type="SAM" id="Phobius"/>
    </source>
</evidence>
<keyword evidence="12" id="KW-1185">Reference proteome</keyword>
<evidence type="ECO:0000256" key="8">
    <source>
        <dbReference type="ARBA" id="ARBA00045670"/>
    </source>
</evidence>
<sequence>MFSLTQRFQQTSNQAITCASVVSIFIIATFWAQLYHNNVFSLSSQIANVKPQINLRTSRFYGSVNGKPKENLRIAFDLDADLTPLFNWNTKQVFVYLTGSYNDTKSSSISSEVTFWDKIITEKADAHVILKNVKSKYAIWDAKDKISEKDLDIKLHWNIQPWVGTLVYGETTGETLMTTPAYKKNSAKQKAPQKDASN</sequence>
<evidence type="ECO:0000256" key="6">
    <source>
        <dbReference type="ARBA" id="ARBA00022989"/>
    </source>
</evidence>
<evidence type="ECO:0000256" key="1">
    <source>
        <dbReference type="ARBA" id="ARBA00004648"/>
    </source>
</evidence>
<evidence type="ECO:0000256" key="3">
    <source>
        <dbReference type="ARBA" id="ARBA00022692"/>
    </source>
</evidence>
<keyword evidence="3 10" id="KW-0812">Transmembrane</keyword>
<gene>
    <name evidence="11" type="ORF">LAFE_0B00936G</name>
</gene>
<dbReference type="GO" id="GO:0045047">
    <property type="term" value="P:protein targeting to ER"/>
    <property type="evidence" value="ECO:0007669"/>
    <property type="project" value="TreeGrafter"/>
</dbReference>
<comment type="subcellular location">
    <subcellularLocation>
        <location evidence="1">Endoplasmic reticulum membrane</location>
        <topology evidence="1">Single-pass type II membrane protein</topology>
    </subcellularLocation>
</comment>
<evidence type="ECO:0000256" key="2">
    <source>
        <dbReference type="ARBA" id="ARBA00009289"/>
    </source>
</evidence>
<evidence type="ECO:0000313" key="12">
    <source>
        <dbReference type="Proteomes" id="UP000190831"/>
    </source>
</evidence>
<dbReference type="InterPro" id="IPR007653">
    <property type="entry name" value="SPC3"/>
</dbReference>
<comment type="function">
    <text evidence="8">Essential component of the signal peptidase complex (SPC) which catalyzes the cleavage of N-terminal signal sequences from nascent proteins as they are translocated into the lumen of the endoplasmic reticulum. Essential for the SPC catalytic activity, possibly by stabilizing and positioning the active center of the complex close to the lumenal surface. Essential for viability.</text>
</comment>
<evidence type="ECO:0000256" key="4">
    <source>
        <dbReference type="ARBA" id="ARBA00022824"/>
    </source>
</evidence>
<name>A0A1G4M7A8_LACFM</name>
<organism evidence="11 12">
    <name type="scientific">Lachancea fermentati</name>
    <name type="common">Zygosaccharomyces fermentati</name>
    <dbReference type="NCBI Taxonomy" id="4955"/>
    <lineage>
        <taxon>Eukaryota</taxon>
        <taxon>Fungi</taxon>
        <taxon>Dikarya</taxon>
        <taxon>Ascomycota</taxon>
        <taxon>Saccharomycotina</taxon>
        <taxon>Saccharomycetes</taxon>
        <taxon>Saccharomycetales</taxon>
        <taxon>Saccharomycetaceae</taxon>
        <taxon>Lachancea</taxon>
    </lineage>
</organism>
<dbReference type="Proteomes" id="UP000190831">
    <property type="component" value="Chromosome B"/>
</dbReference>
<comment type="similarity">
    <text evidence="2 9">Belongs to the SPCS3 family.</text>
</comment>
<dbReference type="PIRSF" id="PIRSF016089">
    <property type="entry name" value="SPC22"/>
    <property type="match status" value="1"/>
</dbReference>
<evidence type="ECO:0000313" key="11">
    <source>
        <dbReference type="EMBL" id="SCV99716.1"/>
    </source>
</evidence>
<proteinExistence type="inferred from homology"/>
<accession>A0A1G4M7A8</accession>
<dbReference type="GO" id="GO:0005787">
    <property type="term" value="C:signal peptidase complex"/>
    <property type="evidence" value="ECO:0007669"/>
    <property type="project" value="UniProtKB-UniRule"/>
</dbReference>
<keyword evidence="4 9" id="KW-0256">Endoplasmic reticulum</keyword>
<dbReference type="PANTHER" id="PTHR12804">
    <property type="entry name" value="MICROSOMAL SIGNAL PEPTIDASE 23 KD SUBUNIT SPC22/23"/>
    <property type="match status" value="1"/>
</dbReference>
<dbReference type="AlphaFoldDB" id="A0A1G4M7A8"/>
<dbReference type="STRING" id="4955.A0A1G4M7A8"/>